<dbReference type="InterPro" id="IPR014776">
    <property type="entry name" value="4pyrrole_Mease_sub2"/>
</dbReference>
<evidence type="ECO:0000256" key="3">
    <source>
        <dbReference type="ARBA" id="ARBA00022603"/>
    </source>
</evidence>
<dbReference type="Pfam" id="PF23016">
    <property type="entry name" value="RsmI_C"/>
    <property type="match status" value="1"/>
</dbReference>
<comment type="similarity">
    <text evidence="6">Belongs to the methyltransferase superfamily. RsmI family.</text>
</comment>
<dbReference type="InterPro" id="IPR018063">
    <property type="entry name" value="SAM_MeTrfase_RsmI_CS"/>
</dbReference>
<accession>A0A3E1K4H3</accession>
<gene>
    <name evidence="6 9" type="primary">rsmI</name>
    <name evidence="9" type="ORF">DZC52_15170</name>
</gene>
<dbReference type="PIRSF" id="PIRSF005917">
    <property type="entry name" value="MTase_YraL"/>
    <property type="match status" value="1"/>
</dbReference>
<dbReference type="SUPFAM" id="SSF53790">
    <property type="entry name" value="Tetrapyrrole methylase"/>
    <property type="match status" value="1"/>
</dbReference>
<evidence type="ECO:0000259" key="7">
    <source>
        <dbReference type="Pfam" id="PF00590"/>
    </source>
</evidence>
<comment type="subcellular location">
    <subcellularLocation>
        <location evidence="6">Cytoplasm</location>
    </subcellularLocation>
</comment>
<dbReference type="InterPro" id="IPR053910">
    <property type="entry name" value="RsmI_HTH"/>
</dbReference>
<keyword evidence="10" id="KW-1185">Reference proteome</keyword>
<dbReference type="InterPro" id="IPR014777">
    <property type="entry name" value="4pyrrole_Mease_sub1"/>
</dbReference>
<dbReference type="OrthoDB" id="9809084at2"/>
<protein>
    <recommendedName>
        <fullName evidence="6">Ribosomal RNA small subunit methyltransferase I</fullName>
        <ecNumber evidence="6">2.1.1.198</ecNumber>
    </recommendedName>
    <alternativeName>
        <fullName evidence="6">16S rRNA 2'-O-ribose C1402 methyltransferase</fullName>
    </alternativeName>
    <alternativeName>
        <fullName evidence="6">rRNA (cytidine-2'-O-)-methyltransferase RsmI</fullName>
    </alternativeName>
</protein>
<evidence type="ECO:0000313" key="10">
    <source>
        <dbReference type="Proteomes" id="UP000260351"/>
    </source>
</evidence>
<evidence type="ECO:0000259" key="8">
    <source>
        <dbReference type="Pfam" id="PF23016"/>
    </source>
</evidence>
<dbReference type="FunFam" id="3.40.1010.10:FF:000007">
    <property type="entry name" value="Ribosomal RNA small subunit methyltransferase I"/>
    <property type="match status" value="1"/>
</dbReference>
<dbReference type="NCBIfam" id="TIGR00096">
    <property type="entry name" value="16S rRNA (cytidine(1402)-2'-O)-methyltransferase"/>
    <property type="match status" value="1"/>
</dbReference>
<dbReference type="FunFam" id="3.30.950.10:FF:000002">
    <property type="entry name" value="Ribosomal RNA small subunit methyltransferase I"/>
    <property type="match status" value="1"/>
</dbReference>
<organism evidence="9 10">
    <name type="scientific">Wenzhouxiangella sediminis</name>
    <dbReference type="NCBI Taxonomy" id="1792836"/>
    <lineage>
        <taxon>Bacteria</taxon>
        <taxon>Pseudomonadati</taxon>
        <taxon>Pseudomonadota</taxon>
        <taxon>Gammaproteobacteria</taxon>
        <taxon>Chromatiales</taxon>
        <taxon>Wenzhouxiangellaceae</taxon>
        <taxon>Wenzhouxiangella</taxon>
    </lineage>
</organism>
<dbReference type="GO" id="GO:0005737">
    <property type="term" value="C:cytoplasm"/>
    <property type="evidence" value="ECO:0007669"/>
    <property type="project" value="UniProtKB-SubCell"/>
</dbReference>
<dbReference type="InterPro" id="IPR035996">
    <property type="entry name" value="4pyrrol_Methylase_sf"/>
</dbReference>
<comment type="caution">
    <text evidence="9">The sequence shown here is derived from an EMBL/GenBank/DDBJ whole genome shotgun (WGS) entry which is preliminary data.</text>
</comment>
<feature type="domain" description="RsmI HTH" evidence="8">
    <location>
        <begin position="235"/>
        <end position="271"/>
    </location>
</feature>
<dbReference type="HAMAP" id="MF_01877">
    <property type="entry name" value="16SrRNA_methyltr_I"/>
    <property type="match status" value="1"/>
</dbReference>
<keyword evidence="5 6" id="KW-0949">S-adenosyl-L-methionine</keyword>
<dbReference type="GO" id="GO:0070677">
    <property type="term" value="F:rRNA (cytosine-2'-O-)-methyltransferase activity"/>
    <property type="evidence" value="ECO:0007669"/>
    <property type="project" value="UniProtKB-UniRule"/>
</dbReference>
<keyword evidence="4 6" id="KW-0808">Transferase</keyword>
<keyword evidence="3 6" id="KW-0489">Methyltransferase</keyword>
<dbReference type="EMBL" id="QUZK01000053">
    <property type="protein sequence ID" value="RFF28919.1"/>
    <property type="molecule type" value="Genomic_DNA"/>
</dbReference>
<evidence type="ECO:0000256" key="5">
    <source>
        <dbReference type="ARBA" id="ARBA00022691"/>
    </source>
</evidence>
<dbReference type="Proteomes" id="UP000260351">
    <property type="component" value="Unassembled WGS sequence"/>
</dbReference>
<evidence type="ECO:0000256" key="1">
    <source>
        <dbReference type="ARBA" id="ARBA00022490"/>
    </source>
</evidence>
<dbReference type="EC" id="2.1.1.198" evidence="6"/>
<feature type="domain" description="Tetrapyrrole methylase" evidence="7">
    <location>
        <begin position="9"/>
        <end position="207"/>
    </location>
</feature>
<dbReference type="InterPro" id="IPR008189">
    <property type="entry name" value="rRNA_ssu_MeTfrase_I"/>
</dbReference>
<keyword evidence="2 6" id="KW-0698">rRNA processing</keyword>
<dbReference type="AlphaFoldDB" id="A0A3E1K4H3"/>
<comment type="function">
    <text evidence="6">Catalyzes the 2'-O-methylation of the ribose of cytidine 1402 (C1402) in 16S rRNA.</text>
</comment>
<evidence type="ECO:0000256" key="4">
    <source>
        <dbReference type="ARBA" id="ARBA00022679"/>
    </source>
</evidence>
<dbReference type="PANTHER" id="PTHR46111:SF1">
    <property type="entry name" value="RIBOSOMAL RNA SMALL SUBUNIT METHYLTRANSFERASE I"/>
    <property type="match status" value="1"/>
</dbReference>
<reference evidence="9 10" key="1">
    <citation type="submission" date="2018-08" db="EMBL/GenBank/DDBJ databases">
        <title>Wenzhouxiangella salilacus sp. nov., a novel bacterium isolated from a saline lake in Xinjiang Province, China.</title>
        <authorList>
            <person name="Han S."/>
        </authorList>
    </citation>
    <scope>NUCLEOTIDE SEQUENCE [LARGE SCALE GENOMIC DNA]</scope>
    <source>
        <strain evidence="9 10">XDB06</strain>
    </source>
</reference>
<evidence type="ECO:0000256" key="6">
    <source>
        <dbReference type="HAMAP-Rule" id="MF_01877"/>
    </source>
</evidence>
<evidence type="ECO:0000256" key="2">
    <source>
        <dbReference type="ARBA" id="ARBA00022552"/>
    </source>
</evidence>
<name>A0A3E1K4H3_9GAMM</name>
<dbReference type="Gene3D" id="3.40.1010.10">
    <property type="entry name" value="Cobalt-precorrin-4 Transmethylase, Domain 1"/>
    <property type="match status" value="1"/>
</dbReference>
<dbReference type="PROSITE" id="PS01296">
    <property type="entry name" value="RSMI"/>
    <property type="match status" value="1"/>
</dbReference>
<sequence length="280" mass="30061">MAEDGEAGTLWVVATPIGNLDDLSDRARKLLGTVPVVAAEDTRVSSRLLADRAERAELISLHEHNEARVVERLVEKLLEGADIALVSDAGTPLISDPGYRLVAAAHDAGIPVRTVPGPCAATAALSIAGLATDRFWFEGFLPAKSGARRKRLGELAGQTATLVFYAPARDLPAVLEDMIAAFGPDRRATLARELTKLHETVRRDALRPLHDWIAADPDQQRGEAVLVVAGSETTAPSVDPNALAEELARELPPSRAAKVLARLTGLNRKEAFELIESKRE</sequence>
<dbReference type="PANTHER" id="PTHR46111">
    <property type="entry name" value="RIBOSOMAL RNA SMALL SUBUNIT METHYLTRANSFERASE I"/>
    <property type="match status" value="1"/>
</dbReference>
<dbReference type="RefSeq" id="WP_116652006.1">
    <property type="nucleotide sequence ID" value="NZ_QUZK01000053.1"/>
</dbReference>
<dbReference type="InterPro" id="IPR000878">
    <property type="entry name" value="4pyrrol_Mease"/>
</dbReference>
<dbReference type="Gene3D" id="3.30.950.10">
    <property type="entry name" value="Methyltransferase, Cobalt-precorrin-4 Transmethylase, Domain 2"/>
    <property type="match status" value="1"/>
</dbReference>
<dbReference type="Pfam" id="PF00590">
    <property type="entry name" value="TP_methylase"/>
    <property type="match status" value="1"/>
</dbReference>
<dbReference type="CDD" id="cd11648">
    <property type="entry name" value="RsmI"/>
    <property type="match status" value="1"/>
</dbReference>
<comment type="catalytic activity">
    <reaction evidence="6">
        <text>cytidine(1402) in 16S rRNA + S-adenosyl-L-methionine = 2'-O-methylcytidine(1402) in 16S rRNA + S-adenosyl-L-homocysteine + H(+)</text>
        <dbReference type="Rhea" id="RHEA:42924"/>
        <dbReference type="Rhea" id="RHEA-COMP:10285"/>
        <dbReference type="Rhea" id="RHEA-COMP:10286"/>
        <dbReference type="ChEBI" id="CHEBI:15378"/>
        <dbReference type="ChEBI" id="CHEBI:57856"/>
        <dbReference type="ChEBI" id="CHEBI:59789"/>
        <dbReference type="ChEBI" id="CHEBI:74495"/>
        <dbReference type="ChEBI" id="CHEBI:82748"/>
        <dbReference type="EC" id="2.1.1.198"/>
    </reaction>
</comment>
<proteinExistence type="inferred from homology"/>
<evidence type="ECO:0000313" key="9">
    <source>
        <dbReference type="EMBL" id="RFF28919.1"/>
    </source>
</evidence>
<keyword evidence="1 6" id="KW-0963">Cytoplasm</keyword>